<evidence type="ECO:0008006" key="3">
    <source>
        <dbReference type="Google" id="ProtNLM"/>
    </source>
</evidence>
<dbReference type="Pfam" id="PF09932">
    <property type="entry name" value="DUF2164"/>
    <property type="match status" value="1"/>
</dbReference>
<dbReference type="RefSeq" id="WP_097156574.1">
    <property type="nucleotide sequence ID" value="NZ_JBEPMQ010000016.1"/>
</dbReference>
<gene>
    <name evidence="1" type="ORF">SAMN05877753_10129</name>
</gene>
<dbReference type="AlphaFoldDB" id="A0A285CI75"/>
<dbReference type="InterPro" id="IPR018680">
    <property type="entry name" value="DUF2164"/>
</dbReference>
<accession>A0A285CI75</accession>
<dbReference type="OrthoDB" id="573733at2"/>
<dbReference type="EMBL" id="OAOP01000001">
    <property type="protein sequence ID" value="SNX66718.1"/>
    <property type="molecule type" value="Genomic_DNA"/>
</dbReference>
<protein>
    <recommendedName>
        <fullName evidence="3">DUF2164 domain-containing protein</fullName>
    </recommendedName>
</protein>
<sequence length="83" mass="9670">MYIKFPKEQKDQIIAEIQGFFLEEKGEEIGLIAAENIFDFFMERLGPILYNQGVKDAKKLVTQLLLNIEEDIASLERPIQRKL</sequence>
<keyword evidence="2" id="KW-1185">Reference proteome</keyword>
<organism evidence="1 2">
    <name type="scientific">Bacillus oleivorans</name>
    <dbReference type="NCBI Taxonomy" id="1448271"/>
    <lineage>
        <taxon>Bacteria</taxon>
        <taxon>Bacillati</taxon>
        <taxon>Bacillota</taxon>
        <taxon>Bacilli</taxon>
        <taxon>Bacillales</taxon>
        <taxon>Bacillaceae</taxon>
        <taxon>Bacillus</taxon>
    </lineage>
</organism>
<reference evidence="1 2" key="1">
    <citation type="submission" date="2017-08" db="EMBL/GenBank/DDBJ databases">
        <authorList>
            <person name="de Groot N.N."/>
        </authorList>
    </citation>
    <scope>NUCLEOTIDE SEQUENCE [LARGE SCALE GENOMIC DNA]</scope>
    <source>
        <strain evidence="1 2">JC228</strain>
    </source>
</reference>
<evidence type="ECO:0000313" key="2">
    <source>
        <dbReference type="Proteomes" id="UP000219546"/>
    </source>
</evidence>
<proteinExistence type="predicted"/>
<evidence type="ECO:0000313" key="1">
    <source>
        <dbReference type="EMBL" id="SNX66718.1"/>
    </source>
</evidence>
<dbReference type="Proteomes" id="UP000219546">
    <property type="component" value="Unassembled WGS sequence"/>
</dbReference>
<name>A0A285CI75_9BACI</name>